<reference evidence="15 16" key="1">
    <citation type="submission" date="2019-06" db="EMBL/GenBank/DDBJ databases">
        <title>Whole genome sequence for Rhodospirillaceae sp. R148.</title>
        <authorList>
            <person name="Wang G."/>
        </authorList>
    </citation>
    <scope>NUCLEOTIDE SEQUENCE [LARGE SCALE GENOMIC DNA]</scope>
    <source>
        <strain evidence="15 16">R148</strain>
    </source>
</reference>
<evidence type="ECO:0000256" key="13">
    <source>
        <dbReference type="SAM" id="Phobius"/>
    </source>
</evidence>
<keyword evidence="10 13" id="KW-1133">Transmembrane helix</keyword>
<keyword evidence="5 15" id="KW-0645">Protease</keyword>
<comment type="cofactor">
    <cofactor evidence="1">
        <name>Zn(2+)</name>
        <dbReference type="ChEBI" id="CHEBI:29105"/>
    </cofactor>
</comment>
<accession>A0A545TQB3</accession>
<name>A0A545TQB3_9PROT</name>
<evidence type="ECO:0000256" key="9">
    <source>
        <dbReference type="ARBA" id="ARBA00022833"/>
    </source>
</evidence>
<dbReference type="OrthoDB" id="9800627at2"/>
<evidence type="ECO:0000256" key="6">
    <source>
        <dbReference type="ARBA" id="ARBA00022692"/>
    </source>
</evidence>
<dbReference type="Pfam" id="PF02163">
    <property type="entry name" value="Peptidase_M50"/>
    <property type="match status" value="1"/>
</dbReference>
<dbReference type="Proteomes" id="UP000315252">
    <property type="component" value="Unassembled WGS sequence"/>
</dbReference>
<gene>
    <name evidence="15" type="ORF">FKG95_16775</name>
</gene>
<dbReference type="AlphaFoldDB" id="A0A545TQB3"/>
<evidence type="ECO:0000313" key="16">
    <source>
        <dbReference type="Proteomes" id="UP000315252"/>
    </source>
</evidence>
<dbReference type="PANTHER" id="PTHR35864:SF1">
    <property type="entry name" value="ZINC METALLOPROTEASE YWHC-RELATED"/>
    <property type="match status" value="1"/>
</dbReference>
<dbReference type="GO" id="GO:0005886">
    <property type="term" value="C:plasma membrane"/>
    <property type="evidence" value="ECO:0007669"/>
    <property type="project" value="UniProtKB-SubCell"/>
</dbReference>
<comment type="subcellular location">
    <subcellularLocation>
        <location evidence="2">Cell membrane</location>
        <topology evidence="2">Multi-pass membrane protein</topology>
    </subcellularLocation>
</comment>
<dbReference type="InterPro" id="IPR044537">
    <property type="entry name" value="Rip2-like"/>
</dbReference>
<keyword evidence="12 13" id="KW-0472">Membrane</keyword>
<organism evidence="15 16">
    <name type="scientific">Denitrobaculum tricleocarpae</name>
    <dbReference type="NCBI Taxonomy" id="2591009"/>
    <lineage>
        <taxon>Bacteria</taxon>
        <taxon>Pseudomonadati</taxon>
        <taxon>Pseudomonadota</taxon>
        <taxon>Alphaproteobacteria</taxon>
        <taxon>Rhodospirillales</taxon>
        <taxon>Rhodospirillaceae</taxon>
        <taxon>Denitrobaculum</taxon>
    </lineage>
</organism>
<comment type="similarity">
    <text evidence="3">Belongs to the peptidase M50B family.</text>
</comment>
<keyword evidence="4" id="KW-1003">Cell membrane</keyword>
<protein>
    <submittedName>
        <fullName evidence="15">Site-2 protease family protein</fullName>
    </submittedName>
</protein>
<dbReference type="CDD" id="cd06158">
    <property type="entry name" value="S2P-M50_like_1"/>
    <property type="match status" value="1"/>
</dbReference>
<feature type="domain" description="Peptidase M50" evidence="14">
    <location>
        <begin position="27"/>
        <end position="59"/>
    </location>
</feature>
<sequence length="119" mass="13160">MATLAALLYHLLPLFPDLSAVWLAENLRNAIFINVILAVFNMLPLPPLDGGRVAVGLLPYPLAVRLASVERFGFFILIGLILLPTLAGQYGQYVNVIGWIIWPPIEVLVRFFYSLAGLL</sequence>
<proteinExistence type="inferred from homology"/>
<evidence type="ECO:0000256" key="3">
    <source>
        <dbReference type="ARBA" id="ARBA00007931"/>
    </source>
</evidence>
<keyword evidence="8" id="KW-0378">Hydrolase</keyword>
<comment type="caution">
    <text evidence="15">The sequence shown here is derived from an EMBL/GenBank/DDBJ whole genome shotgun (WGS) entry which is preliminary data.</text>
</comment>
<evidence type="ECO:0000256" key="12">
    <source>
        <dbReference type="ARBA" id="ARBA00023136"/>
    </source>
</evidence>
<dbReference type="GO" id="GO:0006508">
    <property type="term" value="P:proteolysis"/>
    <property type="evidence" value="ECO:0007669"/>
    <property type="project" value="UniProtKB-KW"/>
</dbReference>
<keyword evidence="9" id="KW-0862">Zinc</keyword>
<evidence type="ECO:0000256" key="10">
    <source>
        <dbReference type="ARBA" id="ARBA00022989"/>
    </source>
</evidence>
<evidence type="ECO:0000256" key="8">
    <source>
        <dbReference type="ARBA" id="ARBA00022801"/>
    </source>
</evidence>
<evidence type="ECO:0000313" key="15">
    <source>
        <dbReference type="EMBL" id="TQV79301.1"/>
    </source>
</evidence>
<keyword evidence="11" id="KW-0482">Metalloprotease</keyword>
<evidence type="ECO:0000256" key="7">
    <source>
        <dbReference type="ARBA" id="ARBA00022723"/>
    </source>
</evidence>
<dbReference type="GO" id="GO:0008237">
    <property type="term" value="F:metallopeptidase activity"/>
    <property type="evidence" value="ECO:0007669"/>
    <property type="project" value="UniProtKB-KW"/>
</dbReference>
<feature type="transmembrane region" description="Helical" evidence="13">
    <location>
        <begin position="93"/>
        <end position="113"/>
    </location>
</feature>
<evidence type="ECO:0000256" key="4">
    <source>
        <dbReference type="ARBA" id="ARBA00022475"/>
    </source>
</evidence>
<evidence type="ECO:0000256" key="11">
    <source>
        <dbReference type="ARBA" id="ARBA00023049"/>
    </source>
</evidence>
<dbReference type="GO" id="GO:0046872">
    <property type="term" value="F:metal ion binding"/>
    <property type="evidence" value="ECO:0007669"/>
    <property type="project" value="UniProtKB-KW"/>
</dbReference>
<dbReference type="EMBL" id="VHSH01000005">
    <property type="protein sequence ID" value="TQV79301.1"/>
    <property type="molecule type" value="Genomic_DNA"/>
</dbReference>
<evidence type="ECO:0000259" key="14">
    <source>
        <dbReference type="Pfam" id="PF02163"/>
    </source>
</evidence>
<evidence type="ECO:0000256" key="1">
    <source>
        <dbReference type="ARBA" id="ARBA00001947"/>
    </source>
</evidence>
<keyword evidence="7" id="KW-0479">Metal-binding</keyword>
<keyword evidence="6 13" id="KW-0812">Transmembrane</keyword>
<dbReference type="PANTHER" id="PTHR35864">
    <property type="entry name" value="ZINC METALLOPROTEASE MJ0611-RELATED"/>
    <property type="match status" value="1"/>
</dbReference>
<dbReference type="InterPro" id="IPR052348">
    <property type="entry name" value="Metallopeptidase_M50B"/>
</dbReference>
<evidence type="ECO:0000256" key="2">
    <source>
        <dbReference type="ARBA" id="ARBA00004651"/>
    </source>
</evidence>
<evidence type="ECO:0000256" key="5">
    <source>
        <dbReference type="ARBA" id="ARBA00022670"/>
    </source>
</evidence>
<feature type="transmembrane region" description="Helical" evidence="13">
    <location>
        <begin position="69"/>
        <end position="87"/>
    </location>
</feature>
<dbReference type="InterPro" id="IPR008915">
    <property type="entry name" value="Peptidase_M50"/>
</dbReference>
<keyword evidence="16" id="KW-1185">Reference proteome</keyword>